<dbReference type="EMBL" id="ML994673">
    <property type="protein sequence ID" value="KAF2178739.1"/>
    <property type="molecule type" value="Genomic_DNA"/>
</dbReference>
<feature type="transmembrane region" description="Helical" evidence="1">
    <location>
        <begin position="226"/>
        <end position="251"/>
    </location>
</feature>
<protein>
    <submittedName>
        <fullName evidence="2">Uncharacterized protein</fullName>
    </submittedName>
</protein>
<proteinExistence type="predicted"/>
<sequence>MELNEDFTMIFSLIGSPARITARVLLSSRYVFASRGRYSFWKYNEYAKARFGPRYRWMLWLSFDISNLERLESLINEGSDDDLIKLQDSQKEALMLISIVGALLAGCAIAALDLPQLEEAHYFSRGLITVSMVISIIAIFFIMVQHRELGFIYKPMELRRWLSNGKKYRNANGEWVFQSSINVHQLLNVPYEMIAISITLFVAGLGTYLGSAWARNLPMSTSNGIAIGNAGVLAFFLAGTTFSCALFGFLIGSKDMEILDPSAVLLDEFAKCPGAQKQSAVS</sequence>
<keyword evidence="1" id="KW-0472">Membrane</keyword>
<keyword evidence="1" id="KW-1133">Transmembrane helix</keyword>
<dbReference type="AlphaFoldDB" id="A0A6A6DKI5"/>
<evidence type="ECO:0000313" key="2">
    <source>
        <dbReference type="EMBL" id="KAF2178739.1"/>
    </source>
</evidence>
<reference evidence="2" key="1">
    <citation type="journal article" date="2020" name="Stud. Mycol.">
        <title>101 Dothideomycetes genomes: a test case for predicting lifestyles and emergence of pathogens.</title>
        <authorList>
            <person name="Haridas S."/>
            <person name="Albert R."/>
            <person name="Binder M."/>
            <person name="Bloem J."/>
            <person name="Labutti K."/>
            <person name="Salamov A."/>
            <person name="Andreopoulos B."/>
            <person name="Baker S."/>
            <person name="Barry K."/>
            <person name="Bills G."/>
            <person name="Bluhm B."/>
            <person name="Cannon C."/>
            <person name="Castanera R."/>
            <person name="Culley D."/>
            <person name="Daum C."/>
            <person name="Ezra D."/>
            <person name="Gonzalez J."/>
            <person name="Henrissat B."/>
            <person name="Kuo A."/>
            <person name="Liang C."/>
            <person name="Lipzen A."/>
            <person name="Lutzoni F."/>
            <person name="Magnuson J."/>
            <person name="Mondo S."/>
            <person name="Nolan M."/>
            <person name="Ohm R."/>
            <person name="Pangilinan J."/>
            <person name="Park H.-J."/>
            <person name="Ramirez L."/>
            <person name="Alfaro M."/>
            <person name="Sun H."/>
            <person name="Tritt A."/>
            <person name="Yoshinaga Y."/>
            <person name="Zwiers L.-H."/>
            <person name="Turgeon B."/>
            <person name="Goodwin S."/>
            <person name="Spatafora J."/>
            <person name="Crous P."/>
            <person name="Grigoriev I."/>
        </authorList>
    </citation>
    <scope>NUCLEOTIDE SEQUENCE</scope>
    <source>
        <strain evidence="2">CBS 207.26</strain>
    </source>
</reference>
<feature type="transmembrane region" description="Helical" evidence="1">
    <location>
        <begin position="93"/>
        <end position="112"/>
    </location>
</feature>
<organism evidence="2 3">
    <name type="scientific">Zopfia rhizophila CBS 207.26</name>
    <dbReference type="NCBI Taxonomy" id="1314779"/>
    <lineage>
        <taxon>Eukaryota</taxon>
        <taxon>Fungi</taxon>
        <taxon>Dikarya</taxon>
        <taxon>Ascomycota</taxon>
        <taxon>Pezizomycotina</taxon>
        <taxon>Dothideomycetes</taxon>
        <taxon>Dothideomycetes incertae sedis</taxon>
        <taxon>Zopfiaceae</taxon>
        <taxon>Zopfia</taxon>
    </lineage>
</organism>
<dbReference type="OrthoDB" id="4941332at2759"/>
<gene>
    <name evidence="2" type="ORF">K469DRAFT_675265</name>
</gene>
<feature type="transmembrane region" description="Helical" evidence="1">
    <location>
        <begin position="124"/>
        <end position="144"/>
    </location>
</feature>
<evidence type="ECO:0000256" key="1">
    <source>
        <dbReference type="SAM" id="Phobius"/>
    </source>
</evidence>
<dbReference type="Proteomes" id="UP000800200">
    <property type="component" value="Unassembled WGS sequence"/>
</dbReference>
<keyword evidence="1" id="KW-0812">Transmembrane</keyword>
<name>A0A6A6DKI5_9PEZI</name>
<evidence type="ECO:0000313" key="3">
    <source>
        <dbReference type="Proteomes" id="UP000800200"/>
    </source>
</evidence>
<keyword evidence="3" id="KW-1185">Reference proteome</keyword>
<feature type="transmembrane region" description="Helical" evidence="1">
    <location>
        <begin position="194"/>
        <end position="214"/>
    </location>
</feature>
<accession>A0A6A6DKI5</accession>